<dbReference type="EC" id="2.7.1.69" evidence="8"/>
<evidence type="ECO:0000256" key="2">
    <source>
        <dbReference type="ARBA" id="ARBA00022448"/>
    </source>
</evidence>
<keyword evidence="9" id="KW-1185">Reference proteome</keyword>
<reference evidence="8 9" key="1">
    <citation type="submission" date="2014-09" db="EMBL/GenBank/DDBJ databases">
        <authorList>
            <person name="Hornung B.V."/>
        </authorList>
    </citation>
    <scope>NUCLEOTIDE SEQUENCE [LARGE SCALE GENOMIC DNA]</scope>
    <source>
        <strain evidence="8 9">FRIFI</strain>
    </source>
</reference>
<gene>
    <name evidence="8" type="ORF">FRIFI_0855</name>
</gene>
<dbReference type="Proteomes" id="UP000245695">
    <property type="component" value="Chromosome 1"/>
</dbReference>
<sequence length="162" mass="17668">MGIFDIFKKKNKSSIILSPTNGEILELSYVPDEVFSNKIMGDGFAIKSNDGVIVSPVDATVEMIFDTKHAMGLKTDDGLELLIHLGIDTVNLKGEGFEIFTNVGDKVKAGDKIMKMDVDFIKNNATSDISPIIFTSLEDGQSVKIVTGAVEAKEENRIEIVK</sequence>
<name>A0A2P2BPY1_9FIRM</name>
<dbReference type="SUPFAM" id="SSF51261">
    <property type="entry name" value="Duplicated hybrid motif"/>
    <property type="match status" value="1"/>
</dbReference>
<protein>
    <submittedName>
        <fullName evidence="8">PTS system glucose-specific EIICBA component</fullName>
        <ecNumber evidence="8">2.7.1.-</ecNumber>
        <ecNumber evidence="8">2.7.1.69</ecNumber>
    </submittedName>
</protein>
<keyword evidence="4 8" id="KW-0808">Transferase</keyword>
<keyword evidence="3" id="KW-0762">Sugar transport</keyword>
<evidence type="ECO:0000259" key="7">
    <source>
        <dbReference type="PROSITE" id="PS51093"/>
    </source>
</evidence>
<dbReference type="Gene3D" id="2.70.70.10">
    <property type="entry name" value="Glucose Permease (Domain IIA)"/>
    <property type="match status" value="1"/>
</dbReference>
<evidence type="ECO:0000313" key="9">
    <source>
        <dbReference type="Proteomes" id="UP000245695"/>
    </source>
</evidence>
<evidence type="ECO:0000256" key="1">
    <source>
        <dbReference type="ARBA" id="ARBA00004496"/>
    </source>
</evidence>
<dbReference type="GO" id="GO:0009401">
    <property type="term" value="P:phosphoenolpyruvate-dependent sugar phosphotransferase system"/>
    <property type="evidence" value="ECO:0007669"/>
    <property type="project" value="UniProtKB-KW"/>
</dbReference>
<evidence type="ECO:0000256" key="3">
    <source>
        <dbReference type="ARBA" id="ARBA00022597"/>
    </source>
</evidence>
<accession>A0A2P2BPY1</accession>
<dbReference type="FunFam" id="2.70.70.10:FF:000001">
    <property type="entry name" value="PTS system glucose-specific IIA component"/>
    <property type="match status" value="1"/>
</dbReference>
<dbReference type="PANTHER" id="PTHR45008">
    <property type="entry name" value="PTS SYSTEM GLUCOSE-SPECIFIC EIIA COMPONENT"/>
    <property type="match status" value="1"/>
</dbReference>
<dbReference type="GO" id="GO:0016301">
    <property type="term" value="F:kinase activity"/>
    <property type="evidence" value="ECO:0007669"/>
    <property type="project" value="UniProtKB-KW"/>
</dbReference>
<dbReference type="PANTHER" id="PTHR45008:SF1">
    <property type="entry name" value="PTS SYSTEM GLUCOSE-SPECIFIC EIIA COMPONENT"/>
    <property type="match status" value="1"/>
</dbReference>
<dbReference type="KEGG" id="rhom:FRIFI_0855"/>
<dbReference type="AlphaFoldDB" id="A0A2P2BPY1"/>
<organism evidence="8 9">
    <name type="scientific">Romboutsia hominis</name>
    <dbReference type="NCBI Taxonomy" id="1507512"/>
    <lineage>
        <taxon>Bacteria</taxon>
        <taxon>Bacillati</taxon>
        <taxon>Bacillota</taxon>
        <taxon>Clostridia</taxon>
        <taxon>Peptostreptococcales</taxon>
        <taxon>Peptostreptococcaceae</taxon>
        <taxon>Romboutsia</taxon>
    </lineage>
</organism>
<keyword evidence="5" id="KW-0598">Phosphotransferase system</keyword>
<dbReference type="InterPro" id="IPR001127">
    <property type="entry name" value="PTS_EIIA_1_perm"/>
</dbReference>
<dbReference type="PROSITE" id="PS51093">
    <property type="entry name" value="PTS_EIIA_TYPE_1"/>
    <property type="match status" value="1"/>
</dbReference>
<keyword evidence="6" id="KW-0418">Kinase</keyword>
<dbReference type="RefSeq" id="WP_092926642.1">
    <property type="nucleotide sequence ID" value="NZ_FJTZ01000012.1"/>
</dbReference>
<feature type="domain" description="PTS EIIA type-1" evidence="7">
    <location>
        <begin position="32"/>
        <end position="136"/>
    </location>
</feature>
<evidence type="ECO:0000313" key="8">
    <source>
        <dbReference type="EMBL" id="CEI72398.1"/>
    </source>
</evidence>
<comment type="subcellular location">
    <subcellularLocation>
        <location evidence="1">Cytoplasm</location>
    </subcellularLocation>
</comment>
<dbReference type="EMBL" id="LN650648">
    <property type="protein sequence ID" value="CEI72398.1"/>
    <property type="molecule type" value="Genomic_DNA"/>
</dbReference>
<dbReference type="GO" id="GO:0005737">
    <property type="term" value="C:cytoplasm"/>
    <property type="evidence" value="ECO:0007669"/>
    <property type="project" value="UniProtKB-SubCell"/>
</dbReference>
<dbReference type="InterPro" id="IPR011055">
    <property type="entry name" value="Dup_hybrid_motif"/>
</dbReference>
<dbReference type="Pfam" id="PF00358">
    <property type="entry name" value="PTS_EIIA_1"/>
    <property type="match status" value="1"/>
</dbReference>
<evidence type="ECO:0000256" key="6">
    <source>
        <dbReference type="ARBA" id="ARBA00022777"/>
    </source>
</evidence>
<dbReference type="NCBIfam" id="TIGR00830">
    <property type="entry name" value="PTBA"/>
    <property type="match status" value="1"/>
</dbReference>
<keyword evidence="2" id="KW-0813">Transport</keyword>
<dbReference type="PROSITE" id="PS00371">
    <property type="entry name" value="PTS_EIIA_TYPE_1_HIS"/>
    <property type="match status" value="1"/>
</dbReference>
<evidence type="ECO:0000256" key="4">
    <source>
        <dbReference type="ARBA" id="ARBA00022679"/>
    </source>
</evidence>
<dbReference type="InterPro" id="IPR050890">
    <property type="entry name" value="PTS_EIIA_component"/>
</dbReference>
<dbReference type="EC" id="2.7.1.-" evidence="8"/>
<evidence type="ECO:0000256" key="5">
    <source>
        <dbReference type="ARBA" id="ARBA00022683"/>
    </source>
</evidence>
<proteinExistence type="predicted"/>